<evidence type="ECO:0000313" key="5">
    <source>
        <dbReference type="Proteomes" id="UP000468420"/>
    </source>
</evidence>
<name>A0A6N6K731_9ENTR</name>
<dbReference type="CDD" id="cd03811">
    <property type="entry name" value="GT4_GT28_WabH-like"/>
    <property type="match status" value="1"/>
</dbReference>
<dbReference type="GO" id="GO:0016757">
    <property type="term" value="F:glycosyltransferase activity"/>
    <property type="evidence" value="ECO:0007669"/>
    <property type="project" value="UniProtKB-KW"/>
</dbReference>
<protein>
    <submittedName>
        <fullName evidence="3">Glycosyl transferase</fullName>
    </submittedName>
    <submittedName>
        <fullName evidence="4">Glycosyltransferase</fullName>
        <ecNumber evidence="4">2.4.-.-</ecNumber>
    </submittedName>
</protein>
<dbReference type="InterPro" id="IPR028098">
    <property type="entry name" value="Glyco_trans_4-like_N"/>
</dbReference>
<evidence type="ECO:0000313" key="4">
    <source>
        <dbReference type="EMBL" id="QXA45226.1"/>
    </source>
</evidence>
<keyword evidence="3" id="KW-0808">Transferase</keyword>
<dbReference type="Pfam" id="PF13439">
    <property type="entry name" value="Glyco_transf_4"/>
    <property type="match status" value="1"/>
</dbReference>
<dbReference type="PANTHER" id="PTHR12526:SF630">
    <property type="entry name" value="GLYCOSYLTRANSFERASE"/>
    <property type="match status" value="1"/>
</dbReference>
<dbReference type="Proteomes" id="UP000468420">
    <property type="component" value="Unassembled WGS sequence"/>
</dbReference>
<accession>A0A6N6K731</accession>
<evidence type="ECO:0000259" key="2">
    <source>
        <dbReference type="Pfam" id="PF13439"/>
    </source>
</evidence>
<reference evidence="3 5" key="1">
    <citation type="submission" date="2018-08" db="EMBL/GenBank/DDBJ databases">
        <title>Complete genomic analysis of a Citrobacter pasteurii isolated from cockles (Cerastoderma edule) containing a new chromosomic qnrB allele.</title>
        <authorList>
            <person name="Rodrigues A."/>
            <person name="Baptista T."/>
            <person name="Quesada A."/>
            <person name="Campos M.J."/>
        </authorList>
    </citation>
    <scope>NUCLEOTIDE SEQUENCE [LARGE SCALE GENOMIC DNA]</scope>
    <source>
        <strain evidence="3 5">BA18</strain>
    </source>
</reference>
<dbReference type="GO" id="GO:1901135">
    <property type="term" value="P:carbohydrate derivative metabolic process"/>
    <property type="evidence" value="ECO:0007669"/>
    <property type="project" value="UniProtKB-ARBA"/>
</dbReference>
<proteinExistence type="predicted"/>
<dbReference type="EMBL" id="QRDC01000010">
    <property type="protein sequence ID" value="KAA1277548.1"/>
    <property type="molecule type" value="Genomic_DNA"/>
</dbReference>
<dbReference type="EMBL" id="CP077262">
    <property type="protein sequence ID" value="QXA45226.1"/>
    <property type="molecule type" value="Genomic_DNA"/>
</dbReference>
<dbReference type="Pfam" id="PF00534">
    <property type="entry name" value="Glycos_transf_1"/>
    <property type="match status" value="1"/>
</dbReference>
<dbReference type="RefSeq" id="WP_040231583.1">
    <property type="nucleotide sequence ID" value="NZ_CDHL01000027.1"/>
</dbReference>
<dbReference type="EC" id="2.4.-.-" evidence="4"/>
<organism evidence="3 5">
    <name type="scientific">Citrobacter pasteurii</name>
    <dbReference type="NCBI Taxonomy" id="1563222"/>
    <lineage>
        <taxon>Bacteria</taxon>
        <taxon>Pseudomonadati</taxon>
        <taxon>Pseudomonadota</taxon>
        <taxon>Gammaproteobacteria</taxon>
        <taxon>Enterobacterales</taxon>
        <taxon>Enterobacteriaceae</taxon>
        <taxon>Citrobacter</taxon>
    </lineage>
</organism>
<keyword evidence="4" id="KW-0328">Glycosyltransferase</keyword>
<feature type="domain" description="Glycosyl transferase family 1" evidence="1">
    <location>
        <begin position="185"/>
        <end position="334"/>
    </location>
</feature>
<dbReference type="SUPFAM" id="SSF53756">
    <property type="entry name" value="UDP-Glycosyltransferase/glycogen phosphorylase"/>
    <property type="match status" value="1"/>
</dbReference>
<dbReference type="InterPro" id="IPR001296">
    <property type="entry name" value="Glyco_trans_1"/>
</dbReference>
<evidence type="ECO:0000313" key="3">
    <source>
        <dbReference type="EMBL" id="KAA1277548.1"/>
    </source>
</evidence>
<evidence type="ECO:0000259" key="1">
    <source>
        <dbReference type="Pfam" id="PF00534"/>
    </source>
</evidence>
<dbReference type="Proteomes" id="UP000683579">
    <property type="component" value="Chromosome"/>
</dbReference>
<sequence length="383" mass="42996">MQLKKIIITGYETSGLGGMETVCINLVRLLRTQDPDIDVSFVFFKKNNNSNVNNDWLTGQRYCHLSSNIKITKLRRLSFAYGLRKIILQESPDIIISLDTLSCYISHVARKYTSKQVKIFSWFHFSIFNFYKNNYKKKIKYINKADYHLSISSGITQQLIEMGIEKSTIATIYNPVARCDIRIPTPEKHARFVYVGRVVADGQKNVRSLFNGLAKLKGKWSLDIIGTGPDVDTLTALAETLGISGNIHWHGWQKSPWEYIQNTLKNITCLLLTSHFEGFVMVLVEASAHGVYAISSDCETGPADIIKEGINGNLYPTDEPEKFVSLLQGIVDGKALPAGEQIQQAIEEFYEDNYIIKVNKAFAMAGFTIAPSSVSQVIDDATT</sequence>
<keyword evidence="6" id="KW-1185">Reference proteome</keyword>
<dbReference type="Gene3D" id="3.40.50.2000">
    <property type="entry name" value="Glycogen Phosphorylase B"/>
    <property type="match status" value="2"/>
</dbReference>
<reference evidence="4 6" key="2">
    <citation type="submission" date="2021-06" db="EMBL/GenBank/DDBJ databases">
        <title>FDA dAtabase for Regulatory Grade micrObial Sequences (FDA-ARGOS): Supporting development and validation of Infectious Disease Dx tests.</title>
        <authorList>
            <person name="Sproer C."/>
            <person name="Gronow S."/>
            <person name="Severitt S."/>
            <person name="Schroder I."/>
            <person name="Tallon L."/>
            <person name="Sadzewicz L."/>
            <person name="Zhao X."/>
            <person name="Boylan J."/>
            <person name="Ott S."/>
            <person name="Bowen H."/>
            <person name="Vavikolanu K."/>
            <person name="Mehta A."/>
            <person name="Aluvathingal J."/>
            <person name="Nadendla S."/>
            <person name="Lowell S."/>
            <person name="Myers T."/>
            <person name="Yan Y."/>
        </authorList>
    </citation>
    <scope>NUCLEOTIDE SEQUENCE [LARGE SCALE GENOMIC DNA]</scope>
    <source>
        <strain evidence="4 6">FDAARGOS 1424</strain>
    </source>
</reference>
<gene>
    <name evidence="3" type="ORF">DXF85_13455</name>
    <name evidence="4" type="ORF">I6L54_01975</name>
</gene>
<evidence type="ECO:0000313" key="6">
    <source>
        <dbReference type="Proteomes" id="UP000683579"/>
    </source>
</evidence>
<feature type="domain" description="Glycosyltransferase subfamily 4-like N-terminal" evidence="2">
    <location>
        <begin position="17"/>
        <end position="176"/>
    </location>
</feature>
<dbReference type="AlphaFoldDB" id="A0A6N6K731"/>
<dbReference type="PANTHER" id="PTHR12526">
    <property type="entry name" value="GLYCOSYLTRANSFERASE"/>
    <property type="match status" value="1"/>
</dbReference>